<comment type="caution">
    <text evidence="8">The sequence shown here is derived from an EMBL/GenBank/DDBJ whole genome shotgun (WGS) entry which is preliminary data.</text>
</comment>
<dbReference type="Pfam" id="PF01852">
    <property type="entry name" value="START"/>
    <property type="match status" value="1"/>
</dbReference>
<accession>A0A6G0R3C7</accession>
<dbReference type="GO" id="GO:0008270">
    <property type="term" value="F:zinc ion binding"/>
    <property type="evidence" value="ECO:0007669"/>
    <property type="project" value="UniProtKB-KW"/>
</dbReference>
<feature type="region of interest" description="Disordered" evidence="6">
    <location>
        <begin position="480"/>
        <end position="530"/>
    </location>
</feature>
<feature type="region of interest" description="Disordered" evidence="6">
    <location>
        <begin position="900"/>
        <end position="929"/>
    </location>
</feature>
<dbReference type="SMART" id="SM00015">
    <property type="entry name" value="IQ"/>
    <property type="match status" value="3"/>
</dbReference>
<evidence type="ECO:0000259" key="7">
    <source>
        <dbReference type="PROSITE" id="PS50178"/>
    </source>
</evidence>
<dbReference type="InterPro" id="IPR000306">
    <property type="entry name" value="Znf_FYVE"/>
</dbReference>
<feature type="region of interest" description="Disordered" evidence="6">
    <location>
        <begin position="1151"/>
        <end position="1170"/>
    </location>
</feature>
<dbReference type="Pfam" id="PF01363">
    <property type="entry name" value="FYVE"/>
    <property type="match status" value="1"/>
</dbReference>
<protein>
    <recommendedName>
        <fullName evidence="7">FYVE-type domain-containing protein</fullName>
    </recommendedName>
</protein>
<gene>
    <name evidence="8" type="ORF">PF008_g19549</name>
</gene>
<organism evidence="8 9">
    <name type="scientific">Phytophthora fragariae</name>
    <dbReference type="NCBI Taxonomy" id="53985"/>
    <lineage>
        <taxon>Eukaryota</taxon>
        <taxon>Sar</taxon>
        <taxon>Stramenopiles</taxon>
        <taxon>Oomycota</taxon>
        <taxon>Peronosporomycetes</taxon>
        <taxon>Peronosporales</taxon>
        <taxon>Peronosporaceae</taxon>
        <taxon>Phytophthora</taxon>
    </lineage>
</organism>
<feature type="region of interest" description="Disordered" evidence="6">
    <location>
        <begin position="618"/>
        <end position="659"/>
    </location>
</feature>
<dbReference type="PANTHER" id="PTHR13510">
    <property type="entry name" value="FYVE-FINGER-CONTAINING RAB5 EFFECTOR PROTEIN RABENOSYN-5-RELATED"/>
    <property type="match status" value="1"/>
</dbReference>
<dbReference type="GO" id="GO:0008289">
    <property type="term" value="F:lipid binding"/>
    <property type="evidence" value="ECO:0007669"/>
    <property type="project" value="InterPro"/>
</dbReference>
<dbReference type="PROSITE" id="PS50178">
    <property type="entry name" value="ZF_FYVE"/>
    <property type="match status" value="1"/>
</dbReference>
<feature type="compositionally biased region" description="Polar residues" evidence="6">
    <location>
        <begin position="618"/>
        <end position="630"/>
    </location>
</feature>
<evidence type="ECO:0000256" key="6">
    <source>
        <dbReference type="SAM" id="MobiDB-lite"/>
    </source>
</evidence>
<dbReference type="InterPro" id="IPR052727">
    <property type="entry name" value="Rab4/Rab5_effector"/>
</dbReference>
<keyword evidence="5" id="KW-0175">Coiled coil</keyword>
<dbReference type="InterPro" id="IPR017455">
    <property type="entry name" value="Znf_FYVE-rel"/>
</dbReference>
<dbReference type="PROSITE" id="PS50096">
    <property type="entry name" value="IQ"/>
    <property type="match status" value="2"/>
</dbReference>
<keyword evidence="3" id="KW-0862">Zinc</keyword>
<keyword evidence="2 4" id="KW-0863">Zinc-finger</keyword>
<feature type="region of interest" description="Disordered" evidence="6">
    <location>
        <begin position="960"/>
        <end position="1018"/>
    </location>
</feature>
<evidence type="ECO:0000256" key="2">
    <source>
        <dbReference type="ARBA" id="ARBA00022771"/>
    </source>
</evidence>
<sequence length="1968" mass="224600">MDPTRPRNDMASSMANSTNCANLRLGNTGLKNGYIPGKLPLPDDYFSVPQLSTKENKYLLGLAKHACKEVVYYSRQNDGPMKWLHLSSDDGVDVFQGVDSSNSHQDQDPKALTYLRGSCKIRATIDEISDFFKLDTVDKLSGFTQTVGKDVLDQKTLLTLATPTPDNPKHYVAVKWTAIESPSKLARNRDFCYIECHDEFIDTNTKRRGWVRSIHSIRLPFCPPLNKSHGLVRGSLYRSGFIFTESEETGCVDAVHTLHVDIKGSAPNWMKILVMKRRIKNIAEVDRHFQRMRLTHGRLLGDLELPTKDGVTRCQLCETRFGIFHRRRRCRKCGKVVCTSCGDEFLLDYAGMGPRKVRICIECSESVASGVTMPVRDAKGEVVADEHTGAKQIQEDEIHPMYDDSPSGSVALLQSRQLSIEEHEFYMKNEDGSGIADMEEAKRMNKEFEEMLMKTTDENSEQNGQHRRFDPVANSLLDANSASGETVPVETPRGELPPWEERRGRDQRDQDAYDDDDELGLPPSKSEQMRKQLQYEEQMRREHIERAKKLHQHATGGGFQSSDYFSTASTELGEQRVEQRPRPQGIVRNESGDSLRMSSEWGDEYYVGRGGMGSGVMTSFHSNKSGSSGVARSELSGDGLRSRTGSHGATSASSNEREYRYVNGGIPRHRGETAHRIRNDSGEDGRSVEDEFDRQRRTQHYFDMRNARLAMLNGQGAARVDPSRPQFTNNDGRLFEYEQQEARRFRSSGSGAGSDPPVRRQLTGSELESPYTSLSDSNIAGAFTSRRRYRSDDLADRDDEAFHLAMSAMRLYEEERGPKLHVSDETRQAALAKMMEVYAREIERSHDSDSGPYNRGTISDTRRLHHDIGMAPPLRRAVSDDHPSSFYGSPLQVFSQDGFVPAPRRHQRRAATSKYAQDLPRGDSYAPSLPAMQKMSEETHEYRDLSDLTSSAFQAFQMNSLGPRDAPKLPIKEVENSDDSGSEFQAAQDHAQPSSVQRESTSTTHVQLKSDTSGGAARATYGSIESSEVANMVSRPNSMYGVADSDTFSDMDLIDLPHLMRKDDVEAGARNSFADLRRWTEDTHDEGGELLSPLHLEGVQHVEDDDSESQSSNASSQIDWQNSLTNKFPGGQGRAETDSESSFIRAYPIAHQNEVEPPSPSELLSEYTGSERSSLPSYLEFGGSQPELEPEYLQAIENSRLNGNDRSSIPVEGGRRGHFNQMSAGNERESSLPEDLQRCRRLVVAIRGQVLAPSRKQQALKQLVDVVSNRQQNPQNRWWTNDAMPSPRERYLREIQVRRIKTIQKRWRRHMLQKRIIAKLRMEQKWKSRQGISRFRKSALMIQRIFRGHFVRKHKIDIASYLAGLVPRVERLRSDREVYHLKCENIQQELQQIRLDIEIIRDKISEEEEEVALIASKGVVAVDTAVVHELAAESVEYYKGEVAELEEFARNLEKELQELREQEPVVRFAATLIQALFRGVWCRTWRLRERQRQRQIYTRMLQSKEFCYDRIHASWIIRNQKLWDARKFLSAYRARVAKREEREIMIQLDARVLQHIRTAVQTSDKETCCTLSTSEISSTFLLLIRNDVWTWQVPDKQLYFLAQRYRLPLELLPLKRIHHWLAEESPAFVDLYAPLPTQTLLLFRHLSQYFALHSRILLQIQRIHEVYEAHMLMREYLALLYTANVVRLSPSTTFSSQQRQRAVDILREKDRAEYLCRELESGGNLDNQGTLVQRGAFTSFHCVWNHRLCERCLAMRPGRLEISRQCKCCGHHQYEANTAARDLRLEAQEVFSIKDAQTTTPTRRVWASTSERCDFMVLNAFLHALSPVNHDKHEDNSLETLWKCAMRSAYEPMVQLYNQLPTGSLNDLLNTSKELETWAKVCCPPGVGPQLQLLITIFKDEWTLLDAQLACEAQVAATSLSRNTALVCKTGDRRNECLIKTSMVKRKKNKRLNQANGRLEPLVNMTQH</sequence>
<evidence type="ECO:0000256" key="4">
    <source>
        <dbReference type="PROSITE-ProRule" id="PRU00091"/>
    </source>
</evidence>
<feature type="coiled-coil region" evidence="5">
    <location>
        <begin position="1369"/>
        <end position="1410"/>
    </location>
</feature>
<dbReference type="Proteomes" id="UP000486351">
    <property type="component" value="Unassembled WGS sequence"/>
</dbReference>
<dbReference type="SUPFAM" id="SSF55961">
    <property type="entry name" value="Bet v1-like"/>
    <property type="match status" value="1"/>
</dbReference>
<keyword evidence="1" id="KW-0479">Metal-binding</keyword>
<evidence type="ECO:0000256" key="5">
    <source>
        <dbReference type="SAM" id="Coils"/>
    </source>
</evidence>
<feature type="domain" description="FYVE-type" evidence="7">
    <location>
        <begin position="308"/>
        <end position="368"/>
    </location>
</feature>
<feature type="compositionally biased region" description="Polar residues" evidence="6">
    <location>
        <begin position="643"/>
        <end position="654"/>
    </location>
</feature>
<dbReference type="InterPro" id="IPR011011">
    <property type="entry name" value="Znf_FYVE_PHD"/>
</dbReference>
<dbReference type="Pfam" id="PF00612">
    <property type="entry name" value="IQ"/>
    <property type="match status" value="1"/>
</dbReference>
<dbReference type="SUPFAM" id="SSF57903">
    <property type="entry name" value="FYVE/PHD zinc finger"/>
    <property type="match status" value="1"/>
</dbReference>
<reference evidence="8 9" key="1">
    <citation type="submission" date="2018-09" db="EMBL/GenBank/DDBJ databases">
        <title>Genomic investigation of the strawberry pathogen Phytophthora fragariae indicates pathogenicity is determined by transcriptional variation in three key races.</title>
        <authorList>
            <person name="Adams T.M."/>
            <person name="Armitage A.D."/>
            <person name="Sobczyk M.K."/>
            <person name="Bates H.J."/>
            <person name="Dunwell J.M."/>
            <person name="Nellist C.F."/>
            <person name="Harrison R.J."/>
        </authorList>
    </citation>
    <scope>NUCLEOTIDE SEQUENCE [LARGE SCALE GENOMIC DNA]</scope>
    <source>
        <strain evidence="8 9">NOV-77</strain>
    </source>
</reference>
<feature type="region of interest" description="Disordered" evidence="6">
    <location>
        <begin position="674"/>
        <end position="694"/>
    </location>
</feature>
<dbReference type="InterPro" id="IPR023393">
    <property type="entry name" value="START-like_dom_sf"/>
</dbReference>
<dbReference type="SMART" id="SM00064">
    <property type="entry name" value="FYVE"/>
    <property type="match status" value="1"/>
</dbReference>
<name>A0A6G0R3C7_9STRA</name>
<dbReference type="InterPro" id="IPR002913">
    <property type="entry name" value="START_lipid-bd_dom"/>
</dbReference>
<feature type="coiled-coil region" evidence="5">
    <location>
        <begin position="1435"/>
        <end position="1462"/>
    </location>
</feature>
<feature type="compositionally biased region" description="Low complexity" evidence="6">
    <location>
        <begin position="1109"/>
        <end position="1119"/>
    </location>
</feature>
<feature type="compositionally biased region" description="Basic and acidic residues" evidence="6">
    <location>
        <begin position="965"/>
        <end position="975"/>
    </location>
</feature>
<feature type="compositionally biased region" description="Polar residues" evidence="6">
    <location>
        <begin position="762"/>
        <end position="777"/>
    </location>
</feature>
<feature type="compositionally biased region" description="Basic and acidic residues" evidence="6">
    <location>
        <begin position="499"/>
        <end position="511"/>
    </location>
</feature>
<evidence type="ECO:0000256" key="1">
    <source>
        <dbReference type="ARBA" id="ARBA00022723"/>
    </source>
</evidence>
<feature type="region of interest" description="Disordered" evidence="6">
    <location>
        <begin position="1102"/>
        <end position="1140"/>
    </location>
</feature>
<feature type="compositionally biased region" description="Polar residues" evidence="6">
    <location>
        <begin position="991"/>
        <end position="1013"/>
    </location>
</feature>
<feature type="region of interest" description="Disordered" evidence="6">
    <location>
        <begin position="741"/>
        <end position="777"/>
    </location>
</feature>
<evidence type="ECO:0000313" key="8">
    <source>
        <dbReference type="EMBL" id="KAE9314149.1"/>
    </source>
</evidence>
<dbReference type="Gene3D" id="3.30.40.10">
    <property type="entry name" value="Zinc/RING finger domain, C3HC4 (zinc finger)"/>
    <property type="match status" value="1"/>
</dbReference>
<dbReference type="CDD" id="cd00065">
    <property type="entry name" value="FYVE_like_SF"/>
    <property type="match status" value="1"/>
</dbReference>
<dbReference type="InterPro" id="IPR013083">
    <property type="entry name" value="Znf_RING/FYVE/PHD"/>
</dbReference>
<evidence type="ECO:0000256" key="3">
    <source>
        <dbReference type="ARBA" id="ARBA00022833"/>
    </source>
</evidence>
<dbReference type="InterPro" id="IPR000048">
    <property type="entry name" value="IQ_motif_EF-hand-BS"/>
</dbReference>
<proteinExistence type="predicted"/>
<evidence type="ECO:0000313" key="9">
    <source>
        <dbReference type="Proteomes" id="UP000486351"/>
    </source>
</evidence>
<dbReference type="PANTHER" id="PTHR13510:SF44">
    <property type="entry name" value="RABENOSYN-5"/>
    <property type="match status" value="1"/>
</dbReference>
<feature type="region of interest" description="Disordered" evidence="6">
    <location>
        <begin position="1203"/>
        <end position="1232"/>
    </location>
</feature>
<feature type="region of interest" description="Disordered" evidence="6">
    <location>
        <begin position="574"/>
        <end position="595"/>
    </location>
</feature>
<dbReference type="Gene3D" id="3.30.530.20">
    <property type="match status" value="1"/>
</dbReference>
<dbReference type="EMBL" id="QXFY01001584">
    <property type="protein sequence ID" value="KAE9314149.1"/>
    <property type="molecule type" value="Genomic_DNA"/>
</dbReference>